<dbReference type="OrthoDB" id="9785015at2"/>
<evidence type="ECO:0000313" key="6">
    <source>
        <dbReference type="Proteomes" id="UP000297447"/>
    </source>
</evidence>
<reference evidence="5 6" key="1">
    <citation type="submission" date="2019-03" db="EMBL/GenBank/DDBJ databases">
        <title>Genomics of glacier-inhabiting Cryobacterium strains.</title>
        <authorList>
            <person name="Liu Q."/>
            <person name="Xin Y.-H."/>
        </authorList>
    </citation>
    <scope>NUCLEOTIDE SEQUENCE [LARGE SCALE GENOMIC DNA]</scope>
    <source>
        <strain evidence="5 6">Hh14</strain>
    </source>
</reference>
<accession>A0A4V3IQM3</accession>
<evidence type="ECO:0000256" key="3">
    <source>
        <dbReference type="ARBA" id="ARBA00022729"/>
    </source>
</evidence>
<comment type="similarity">
    <text evidence="1">Belongs to the bacterial solute-binding protein ModA family.</text>
</comment>
<gene>
    <name evidence="5" type="primary">modA</name>
    <name evidence="5" type="ORF">E3T55_16770</name>
</gene>
<protein>
    <submittedName>
        <fullName evidence="5">Molybdate ABC transporter substrate-binding protein</fullName>
    </submittedName>
</protein>
<feature type="binding site" evidence="4">
    <location>
        <position position="185"/>
    </location>
    <ligand>
        <name>molybdate</name>
        <dbReference type="ChEBI" id="CHEBI:36264"/>
    </ligand>
</feature>
<dbReference type="GO" id="GO:0046872">
    <property type="term" value="F:metal ion binding"/>
    <property type="evidence" value="ECO:0007669"/>
    <property type="project" value="UniProtKB-KW"/>
</dbReference>
<evidence type="ECO:0000256" key="4">
    <source>
        <dbReference type="PIRSR" id="PIRSR004846-1"/>
    </source>
</evidence>
<organism evidence="5 6">
    <name type="scientific">Cryobacterium frigoriphilum</name>
    <dbReference type="NCBI Taxonomy" id="1259150"/>
    <lineage>
        <taxon>Bacteria</taxon>
        <taxon>Bacillati</taxon>
        <taxon>Actinomycetota</taxon>
        <taxon>Actinomycetes</taxon>
        <taxon>Micrococcales</taxon>
        <taxon>Microbacteriaceae</taxon>
        <taxon>Cryobacterium</taxon>
    </lineage>
</organism>
<dbReference type="GO" id="GO:0030973">
    <property type="term" value="F:molybdate ion binding"/>
    <property type="evidence" value="ECO:0007669"/>
    <property type="project" value="TreeGrafter"/>
</dbReference>
<feature type="binding site" evidence="4">
    <location>
        <position position="167"/>
    </location>
    <ligand>
        <name>molybdate</name>
        <dbReference type="ChEBI" id="CHEBI:36264"/>
    </ligand>
</feature>
<dbReference type="PANTHER" id="PTHR30632">
    <property type="entry name" value="MOLYBDATE-BINDING PERIPLASMIC PROTEIN"/>
    <property type="match status" value="1"/>
</dbReference>
<keyword evidence="4" id="KW-0500">Molybdenum</keyword>
<comment type="caution">
    <text evidence="5">The sequence shown here is derived from an EMBL/GenBank/DDBJ whole genome shotgun (WGS) entry which is preliminary data.</text>
</comment>
<dbReference type="SUPFAM" id="SSF53850">
    <property type="entry name" value="Periplasmic binding protein-like II"/>
    <property type="match status" value="1"/>
</dbReference>
<dbReference type="NCBIfam" id="TIGR01256">
    <property type="entry name" value="modA"/>
    <property type="match status" value="1"/>
</dbReference>
<keyword evidence="6" id="KW-1185">Reference proteome</keyword>
<dbReference type="AlphaFoldDB" id="A0A4V3IQM3"/>
<dbReference type="PANTHER" id="PTHR30632:SF0">
    <property type="entry name" value="SULFATE-BINDING PROTEIN"/>
    <property type="match status" value="1"/>
</dbReference>
<dbReference type="GO" id="GO:0015689">
    <property type="term" value="P:molybdate ion transport"/>
    <property type="evidence" value="ECO:0007669"/>
    <property type="project" value="InterPro"/>
</dbReference>
<dbReference type="PIRSF" id="PIRSF004846">
    <property type="entry name" value="ModA"/>
    <property type="match status" value="1"/>
</dbReference>
<evidence type="ECO:0000256" key="2">
    <source>
        <dbReference type="ARBA" id="ARBA00022723"/>
    </source>
</evidence>
<dbReference type="Pfam" id="PF13531">
    <property type="entry name" value="SBP_bac_11"/>
    <property type="match status" value="1"/>
</dbReference>
<dbReference type="EMBL" id="SOHE01000071">
    <property type="protein sequence ID" value="TFD46691.1"/>
    <property type="molecule type" value="Genomic_DNA"/>
</dbReference>
<dbReference type="Proteomes" id="UP000297447">
    <property type="component" value="Unassembled WGS sequence"/>
</dbReference>
<keyword evidence="2 4" id="KW-0479">Metal-binding</keyword>
<feature type="binding site" evidence="4">
    <location>
        <position position="65"/>
    </location>
    <ligand>
        <name>molybdate</name>
        <dbReference type="ChEBI" id="CHEBI:36264"/>
    </ligand>
</feature>
<dbReference type="Gene3D" id="3.40.190.10">
    <property type="entry name" value="Periplasmic binding protein-like II"/>
    <property type="match status" value="2"/>
</dbReference>
<dbReference type="InterPro" id="IPR005950">
    <property type="entry name" value="ModA"/>
</dbReference>
<dbReference type="InterPro" id="IPR050682">
    <property type="entry name" value="ModA/WtpA"/>
</dbReference>
<proteinExistence type="inferred from homology"/>
<evidence type="ECO:0000313" key="5">
    <source>
        <dbReference type="EMBL" id="TFD46691.1"/>
    </source>
</evidence>
<dbReference type="RefSeq" id="WP_134520699.1">
    <property type="nucleotide sequence ID" value="NZ_SOHE01000071.1"/>
</dbReference>
<feature type="binding site" evidence="4">
    <location>
        <position position="37"/>
    </location>
    <ligand>
        <name>molybdate</name>
        <dbReference type="ChEBI" id="CHEBI:36264"/>
    </ligand>
</feature>
<sequence length="249" mass="24666">LGGCATTGTPAPNLAPGAAAPGAALENQTLTVYAAASLTAAFDELATLMEQQNPAVEVEVTYDGSSTLVTQIEAGAPADVFASADEKNMAVLTRQSLVDTATLFASNTLRIAVAPGNPLGIDALDDLTKPGLITVLCAPQVPCGAASAALLGNAEVAVTAASEEQNVTAVVTKVAEGEADAGLVYATDIAANPDRLEGVTPAGADAVVGRYPIGVVADSPHAAAAQAFVDLVLSDAGQAVLAQKGFLSP</sequence>
<name>A0A4V3IQM3_9MICO</name>
<feature type="non-terminal residue" evidence="5">
    <location>
        <position position="1"/>
    </location>
</feature>
<evidence type="ECO:0000256" key="1">
    <source>
        <dbReference type="ARBA" id="ARBA00009175"/>
    </source>
</evidence>
<keyword evidence="3" id="KW-0732">Signal</keyword>